<evidence type="ECO:0000256" key="3">
    <source>
        <dbReference type="ARBA" id="ARBA00022692"/>
    </source>
</evidence>
<feature type="transmembrane region" description="Helical" evidence="6">
    <location>
        <begin position="77"/>
        <end position="98"/>
    </location>
</feature>
<keyword evidence="4 6" id="KW-1133">Transmembrane helix</keyword>
<comment type="similarity">
    <text evidence="2">Belongs to the FUN14 family.</text>
</comment>
<gene>
    <name evidence="7" type="ORF">COMA2_110167</name>
</gene>
<evidence type="ECO:0000256" key="2">
    <source>
        <dbReference type="ARBA" id="ARBA00009160"/>
    </source>
</evidence>
<evidence type="ECO:0000313" key="7">
    <source>
        <dbReference type="EMBL" id="CUS32926.1"/>
    </source>
</evidence>
<reference evidence="8" key="1">
    <citation type="submission" date="2015-10" db="EMBL/GenBank/DDBJ databases">
        <authorList>
            <person name="Luecker S."/>
            <person name="Luecker S."/>
        </authorList>
    </citation>
    <scope>NUCLEOTIDE SEQUENCE [LARGE SCALE GENOMIC DNA]</scope>
</reference>
<dbReference type="OrthoDB" id="9800472at2"/>
<keyword evidence="8" id="KW-1185">Reference proteome</keyword>
<protein>
    <recommendedName>
        <fullName evidence="9">FUN14 family protein</fullName>
    </recommendedName>
</protein>
<dbReference type="Proteomes" id="UP000198736">
    <property type="component" value="Unassembled WGS sequence"/>
</dbReference>
<dbReference type="AlphaFoldDB" id="A0A0S4L801"/>
<sequence>MSAPAPTPQSSFLAKTLSPILSDPPWAAKSFLAASATTAAGVGAWLTDLMSPALANGGASFLGGFLLGWAIRKTVKLALLVAASLAALIIILKTTGWIHLDWSLIQADVNHILDWGRGKAQGFKDVLTGYLPSAGAAGAGTFFGFRKK</sequence>
<evidence type="ECO:0000256" key="5">
    <source>
        <dbReference type="ARBA" id="ARBA00023136"/>
    </source>
</evidence>
<dbReference type="GO" id="GO:0016020">
    <property type="term" value="C:membrane"/>
    <property type="evidence" value="ECO:0007669"/>
    <property type="project" value="UniProtKB-SubCell"/>
</dbReference>
<name>A0A0S4L801_9BACT</name>
<keyword evidence="5 6" id="KW-0472">Membrane</keyword>
<proteinExistence type="inferred from homology"/>
<dbReference type="Pfam" id="PF04930">
    <property type="entry name" value="FUN14"/>
    <property type="match status" value="1"/>
</dbReference>
<evidence type="ECO:0000313" key="8">
    <source>
        <dbReference type="Proteomes" id="UP000198736"/>
    </source>
</evidence>
<evidence type="ECO:0000256" key="1">
    <source>
        <dbReference type="ARBA" id="ARBA00004370"/>
    </source>
</evidence>
<feature type="transmembrane region" description="Helical" evidence="6">
    <location>
        <begin position="53"/>
        <end position="71"/>
    </location>
</feature>
<evidence type="ECO:0000256" key="4">
    <source>
        <dbReference type="ARBA" id="ARBA00022989"/>
    </source>
</evidence>
<evidence type="ECO:0008006" key="9">
    <source>
        <dbReference type="Google" id="ProtNLM"/>
    </source>
</evidence>
<dbReference type="EMBL" id="CZPZ01000003">
    <property type="protein sequence ID" value="CUS32926.1"/>
    <property type="molecule type" value="Genomic_DNA"/>
</dbReference>
<accession>A0A0S4L801</accession>
<keyword evidence="3 6" id="KW-0812">Transmembrane</keyword>
<dbReference type="InterPro" id="IPR007014">
    <property type="entry name" value="FUN14"/>
</dbReference>
<dbReference type="STRING" id="1742973.COMA2_110167"/>
<dbReference type="RefSeq" id="WP_090894710.1">
    <property type="nucleotide sequence ID" value="NZ_CZPZ01000003.1"/>
</dbReference>
<organism evidence="7 8">
    <name type="scientific">Candidatus Nitrospira nitrificans</name>
    <dbReference type="NCBI Taxonomy" id="1742973"/>
    <lineage>
        <taxon>Bacteria</taxon>
        <taxon>Pseudomonadati</taxon>
        <taxon>Nitrospirota</taxon>
        <taxon>Nitrospiria</taxon>
        <taxon>Nitrospirales</taxon>
        <taxon>Nitrospiraceae</taxon>
        <taxon>Nitrospira</taxon>
    </lineage>
</organism>
<evidence type="ECO:0000256" key="6">
    <source>
        <dbReference type="SAM" id="Phobius"/>
    </source>
</evidence>
<comment type="subcellular location">
    <subcellularLocation>
        <location evidence="1">Membrane</location>
    </subcellularLocation>
</comment>